<feature type="non-terminal residue" evidence="1">
    <location>
        <position position="1"/>
    </location>
</feature>
<accession>A0A1T4RVG8</accession>
<name>A0A1T4RVG8_9BACT</name>
<proteinExistence type="predicted"/>
<gene>
    <name evidence="1" type="ORF">SAMN02745202_02454</name>
</gene>
<sequence>TTMEKQAGLNTTQLYLLKLFAQNDSPQRLSELKTVLVDFYQQKLNGKLNTLWEAGIITPEKLEEIKHMHLRTHTNH</sequence>
<organism evidence="1 2">
    <name type="scientific">Segatella oulorum</name>
    <dbReference type="NCBI Taxonomy" id="28136"/>
    <lineage>
        <taxon>Bacteria</taxon>
        <taxon>Pseudomonadati</taxon>
        <taxon>Bacteroidota</taxon>
        <taxon>Bacteroidia</taxon>
        <taxon>Bacteroidales</taxon>
        <taxon>Prevotellaceae</taxon>
        <taxon>Segatella</taxon>
    </lineage>
</organism>
<dbReference type="AlphaFoldDB" id="A0A1T4RVG8"/>
<dbReference type="EMBL" id="FUXK01000041">
    <property type="protein sequence ID" value="SKA20004.1"/>
    <property type="molecule type" value="Genomic_DNA"/>
</dbReference>
<evidence type="ECO:0000313" key="1">
    <source>
        <dbReference type="EMBL" id="SKA20004.1"/>
    </source>
</evidence>
<dbReference type="RefSeq" id="WP_234984387.1">
    <property type="nucleotide sequence ID" value="NZ_FUXK01000041.1"/>
</dbReference>
<evidence type="ECO:0000313" key="2">
    <source>
        <dbReference type="Proteomes" id="UP000190065"/>
    </source>
</evidence>
<protein>
    <submittedName>
        <fullName evidence="1">Uncharacterized protein</fullName>
    </submittedName>
</protein>
<reference evidence="1 2" key="1">
    <citation type="submission" date="2017-02" db="EMBL/GenBank/DDBJ databases">
        <authorList>
            <person name="Peterson S.W."/>
        </authorList>
    </citation>
    <scope>NUCLEOTIDE SEQUENCE [LARGE SCALE GENOMIC DNA]</scope>
    <source>
        <strain evidence="1 2">ATCC 43324</strain>
    </source>
</reference>
<dbReference type="Proteomes" id="UP000190065">
    <property type="component" value="Unassembled WGS sequence"/>
</dbReference>